<accession>A0ABR8KNR1</accession>
<gene>
    <name evidence="2" type="ORF">H6H03_38290</name>
</gene>
<evidence type="ECO:0000259" key="1">
    <source>
        <dbReference type="Pfam" id="PF13191"/>
    </source>
</evidence>
<protein>
    <submittedName>
        <fullName evidence="2">ATP-binding protein</fullName>
    </submittedName>
</protein>
<name>A0ABR8KNR1_9NOSO</name>
<dbReference type="EMBL" id="JACJTU010000099">
    <property type="protein sequence ID" value="MBD2739635.1"/>
    <property type="molecule type" value="Genomic_DNA"/>
</dbReference>
<dbReference type="PANTHER" id="PTHR19871">
    <property type="entry name" value="BETA TRANSDUCIN-RELATED PROTEIN"/>
    <property type="match status" value="1"/>
</dbReference>
<keyword evidence="2" id="KW-0547">Nucleotide-binding</keyword>
<organism evidence="2 3">
    <name type="scientific">Nostoc paludosum FACHB-159</name>
    <dbReference type="NCBI Taxonomy" id="2692908"/>
    <lineage>
        <taxon>Bacteria</taxon>
        <taxon>Bacillati</taxon>
        <taxon>Cyanobacteriota</taxon>
        <taxon>Cyanophyceae</taxon>
        <taxon>Nostocales</taxon>
        <taxon>Nostocaceae</taxon>
        <taxon>Nostoc</taxon>
    </lineage>
</organism>
<dbReference type="Gene3D" id="3.40.50.300">
    <property type="entry name" value="P-loop containing nucleotide triphosphate hydrolases"/>
    <property type="match status" value="1"/>
</dbReference>
<dbReference type="Pfam" id="PF13191">
    <property type="entry name" value="AAA_16"/>
    <property type="match status" value="1"/>
</dbReference>
<evidence type="ECO:0000313" key="2">
    <source>
        <dbReference type="EMBL" id="MBD2739635.1"/>
    </source>
</evidence>
<dbReference type="InterPro" id="IPR052752">
    <property type="entry name" value="NACHT-WD_repeat"/>
</dbReference>
<dbReference type="InterPro" id="IPR041664">
    <property type="entry name" value="AAA_16"/>
</dbReference>
<keyword evidence="2" id="KW-0067">ATP-binding</keyword>
<dbReference type="GO" id="GO:0005524">
    <property type="term" value="F:ATP binding"/>
    <property type="evidence" value="ECO:0007669"/>
    <property type="project" value="UniProtKB-KW"/>
</dbReference>
<feature type="domain" description="Orc1-like AAA ATPase" evidence="1">
    <location>
        <begin position="30"/>
        <end position="156"/>
    </location>
</feature>
<comment type="caution">
    <text evidence="2">The sequence shown here is derived from an EMBL/GenBank/DDBJ whole genome shotgun (WGS) entry which is preliminary data.</text>
</comment>
<evidence type="ECO:0000313" key="3">
    <source>
        <dbReference type="Proteomes" id="UP000637383"/>
    </source>
</evidence>
<keyword evidence="3" id="KW-1185">Reference proteome</keyword>
<dbReference type="PANTHER" id="PTHR19871:SF14">
    <property type="entry name" value="DUF4062 DOMAIN-CONTAINING PROTEIN"/>
    <property type="match status" value="1"/>
</dbReference>
<dbReference type="SUPFAM" id="SSF52540">
    <property type="entry name" value="P-loop containing nucleoside triphosphate hydrolases"/>
    <property type="match status" value="1"/>
</dbReference>
<proteinExistence type="predicted"/>
<dbReference type="Proteomes" id="UP000637383">
    <property type="component" value="Unassembled WGS sequence"/>
</dbReference>
<sequence>MNSPPKPPTKINSRGHPIDFEQIIQAKSLNFVGREFVFTAINNFLHRHRHGYFTIVGAPGSGKSAILAKYVTNNPQVIYYNAELEGKNRADEFLINICTQLINQYSLNYTSLPNNATEGSWFFSSLLQQISDELEPHQKLIIAIDGLNCIDRNSQPSGTNLFYLPRYLPDKVYFLLTRRPFLRDKSGLLIETPSQSLDLADYPEENRRDIQAYIQNYLTPQEIPPTPLEKGGNISPLLRGGRGDLKSWLSNHQINEEEFSNLLTTLSENNFMYVSRIVGAIVENFYPESFECDRLPPGLEAYYQQHLHKMFPPEEETEHSIDVLNVLTQQQKAISVDSIANIINTDEYEVEEVLESWLEFLHQEQIDGAIYYSLYHSSFRHWLGTQQIQSDY</sequence>
<dbReference type="InterPro" id="IPR027417">
    <property type="entry name" value="P-loop_NTPase"/>
</dbReference>
<reference evidence="2 3" key="1">
    <citation type="journal article" date="2020" name="ISME J.">
        <title>Comparative genomics reveals insights into cyanobacterial evolution and habitat adaptation.</title>
        <authorList>
            <person name="Chen M.Y."/>
            <person name="Teng W.K."/>
            <person name="Zhao L."/>
            <person name="Hu C.X."/>
            <person name="Zhou Y.K."/>
            <person name="Han B.P."/>
            <person name="Song L.R."/>
            <person name="Shu W.S."/>
        </authorList>
    </citation>
    <scope>NUCLEOTIDE SEQUENCE [LARGE SCALE GENOMIC DNA]</scope>
    <source>
        <strain evidence="2 3">FACHB-159</strain>
    </source>
</reference>
<dbReference type="RefSeq" id="WP_190960123.1">
    <property type="nucleotide sequence ID" value="NZ_JACJTU010000099.1"/>
</dbReference>